<name>A0ABY6GYS5_9GAMM</name>
<organism evidence="1 2">
    <name type="scientific">Endozoicomonas euniceicola</name>
    <dbReference type="NCBI Taxonomy" id="1234143"/>
    <lineage>
        <taxon>Bacteria</taxon>
        <taxon>Pseudomonadati</taxon>
        <taxon>Pseudomonadota</taxon>
        <taxon>Gammaproteobacteria</taxon>
        <taxon>Oceanospirillales</taxon>
        <taxon>Endozoicomonadaceae</taxon>
        <taxon>Endozoicomonas</taxon>
    </lineage>
</organism>
<dbReference type="SUPFAM" id="SSF56112">
    <property type="entry name" value="Protein kinase-like (PK-like)"/>
    <property type="match status" value="1"/>
</dbReference>
<dbReference type="InterPro" id="IPR011009">
    <property type="entry name" value="Kinase-like_dom_sf"/>
</dbReference>
<protein>
    <recommendedName>
        <fullName evidence="3">Non-specific serine/threonine protein kinase</fullName>
    </recommendedName>
</protein>
<evidence type="ECO:0000313" key="1">
    <source>
        <dbReference type="EMBL" id="UYM17977.1"/>
    </source>
</evidence>
<dbReference type="Proteomes" id="UP001163255">
    <property type="component" value="Chromosome"/>
</dbReference>
<evidence type="ECO:0000313" key="2">
    <source>
        <dbReference type="Proteomes" id="UP001163255"/>
    </source>
</evidence>
<accession>A0ABY6GYS5</accession>
<proteinExistence type="predicted"/>
<sequence length="318" mass="36820">MSHEVKELIKDINANKAIELTTKTLKSNKDIARDLAGFTPKHDSVFAIELKSLKFNSKKILHYIQKIRKANEPNFPLSSYPCSDFKKEWKKLEVKKKQKQCCHLDKLLGNPDLYIQLGKKLKDDIATTAAIVEVNISNNKKKFFIKRYNSKGHLYSIVRSIIPSRAENAWHAANILKYYGIATPEPLALIEDRIGPIKKSSYIVHEYIESVHAMNFFAEGSLPNSKWQPAADDVEKILYTLQRALLSHGDLKGQNFIITSDQVMLVDLDSFRSHTHNFFYSRLNKKDLNRFEKNWMNEDYAKSLFKPILNKLRSNLKY</sequence>
<dbReference type="Pfam" id="PF06293">
    <property type="entry name" value="Kdo"/>
    <property type="match status" value="1"/>
</dbReference>
<dbReference type="EMBL" id="CP103300">
    <property type="protein sequence ID" value="UYM17977.1"/>
    <property type="molecule type" value="Genomic_DNA"/>
</dbReference>
<reference evidence="1" key="1">
    <citation type="submission" date="2022-10" db="EMBL/GenBank/DDBJ databases">
        <title>Completed Genome Sequence of two octocoral isolated bacterium, Endozoicomonas euniceicola EF212T and Endozoicomonas gorgoniicola PS125T.</title>
        <authorList>
            <person name="Chiou Y.-J."/>
            <person name="Chen Y.-H."/>
        </authorList>
    </citation>
    <scope>NUCLEOTIDE SEQUENCE</scope>
    <source>
        <strain evidence="1">EF212</strain>
    </source>
</reference>
<evidence type="ECO:0008006" key="3">
    <source>
        <dbReference type="Google" id="ProtNLM"/>
    </source>
</evidence>
<keyword evidence="2" id="KW-1185">Reference proteome</keyword>
<dbReference type="RefSeq" id="WP_262600751.1">
    <property type="nucleotide sequence ID" value="NZ_CP103300.1"/>
</dbReference>
<gene>
    <name evidence="1" type="ORF">NX720_08760</name>
</gene>